<dbReference type="Pfam" id="PF13419">
    <property type="entry name" value="HAD_2"/>
    <property type="match status" value="1"/>
</dbReference>
<dbReference type="HAMAP" id="MF_00495">
    <property type="entry name" value="GPH_hydrolase_bact"/>
    <property type="match status" value="1"/>
</dbReference>
<name>A0A6J4NQZ3_9RHOB</name>
<organism evidence="11">
    <name type="scientific">uncultured Rubellimicrobium sp</name>
    <dbReference type="NCBI Taxonomy" id="543078"/>
    <lineage>
        <taxon>Bacteria</taxon>
        <taxon>Pseudomonadati</taxon>
        <taxon>Pseudomonadota</taxon>
        <taxon>Alphaproteobacteria</taxon>
        <taxon>Rhodobacterales</taxon>
        <taxon>Roseobacteraceae</taxon>
        <taxon>Rubellimicrobium</taxon>
        <taxon>environmental samples</taxon>
    </lineage>
</organism>
<dbReference type="SUPFAM" id="SSF56784">
    <property type="entry name" value="HAD-like"/>
    <property type="match status" value="1"/>
</dbReference>
<proteinExistence type="inferred from homology"/>
<evidence type="ECO:0000256" key="2">
    <source>
        <dbReference type="ARBA" id="ARBA00001946"/>
    </source>
</evidence>
<comment type="catalytic activity">
    <reaction evidence="1 10">
        <text>2-phosphoglycolate + H2O = glycolate + phosphate</text>
        <dbReference type="Rhea" id="RHEA:14369"/>
        <dbReference type="ChEBI" id="CHEBI:15377"/>
        <dbReference type="ChEBI" id="CHEBI:29805"/>
        <dbReference type="ChEBI" id="CHEBI:43474"/>
        <dbReference type="ChEBI" id="CHEBI:58033"/>
        <dbReference type="EC" id="3.1.3.18"/>
    </reaction>
</comment>
<protein>
    <recommendedName>
        <fullName evidence="5 10">Phosphoglycolate phosphatase</fullName>
        <shortName evidence="10">PGP</shortName>
        <shortName evidence="10">PGPase</shortName>
        <ecNumber evidence="5 10">3.1.3.18</ecNumber>
    </recommendedName>
</protein>
<dbReference type="InterPro" id="IPR023198">
    <property type="entry name" value="PGP-like_dom2"/>
</dbReference>
<evidence type="ECO:0000256" key="7">
    <source>
        <dbReference type="ARBA" id="ARBA00022801"/>
    </source>
</evidence>
<dbReference type="GO" id="GO:0005829">
    <property type="term" value="C:cytosol"/>
    <property type="evidence" value="ECO:0007669"/>
    <property type="project" value="TreeGrafter"/>
</dbReference>
<dbReference type="PANTHER" id="PTHR43434:SF1">
    <property type="entry name" value="PHOSPHOGLYCOLATE PHOSPHATASE"/>
    <property type="match status" value="1"/>
</dbReference>
<dbReference type="EMBL" id="CADCUU010000102">
    <property type="protein sequence ID" value="CAA9395646.1"/>
    <property type="molecule type" value="Genomic_DNA"/>
</dbReference>
<dbReference type="InterPro" id="IPR037512">
    <property type="entry name" value="PGPase_prok"/>
</dbReference>
<dbReference type="SFLD" id="SFLDG01135">
    <property type="entry name" value="C1.5.6:_HAD__Beta-PGM__Phospha"/>
    <property type="match status" value="1"/>
</dbReference>
<evidence type="ECO:0000256" key="10">
    <source>
        <dbReference type="HAMAP-Rule" id="MF_00495"/>
    </source>
</evidence>
<feature type="binding site" evidence="10">
    <location>
        <position position="14"/>
    </location>
    <ligand>
        <name>Mg(2+)</name>
        <dbReference type="ChEBI" id="CHEBI:18420"/>
    </ligand>
</feature>
<dbReference type="GO" id="GO:0008967">
    <property type="term" value="F:phosphoglycolate phosphatase activity"/>
    <property type="evidence" value="ECO:0007669"/>
    <property type="project" value="UniProtKB-UniRule"/>
</dbReference>
<dbReference type="InterPro" id="IPR006439">
    <property type="entry name" value="HAD-SF_hydro_IA"/>
</dbReference>
<evidence type="ECO:0000256" key="9">
    <source>
        <dbReference type="ARBA" id="ARBA00023277"/>
    </source>
</evidence>
<dbReference type="SFLD" id="SFLDS00003">
    <property type="entry name" value="Haloacid_Dehalogenase"/>
    <property type="match status" value="1"/>
</dbReference>
<keyword evidence="6 10" id="KW-0479">Metal-binding</keyword>
<keyword evidence="7 10" id="KW-0378">Hydrolase</keyword>
<evidence type="ECO:0000256" key="1">
    <source>
        <dbReference type="ARBA" id="ARBA00000830"/>
    </source>
</evidence>
<comment type="function">
    <text evidence="10">Specifically catalyzes the dephosphorylation of 2-phosphoglycolate. Is involved in the dissimilation of the intracellular 2-phosphoglycolate formed during the DNA repair of 3'-phosphoglycolate ends, a major class of DNA lesions induced by oxidative stress.</text>
</comment>
<evidence type="ECO:0000256" key="8">
    <source>
        <dbReference type="ARBA" id="ARBA00022842"/>
    </source>
</evidence>
<feature type="active site" description="Nucleophile" evidence="10">
    <location>
        <position position="12"/>
    </location>
</feature>
<keyword evidence="8 10" id="KW-0460">Magnesium</keyword>
<dbReference type="FunFam" id="3.40.50.1000:FF:000022">
    <property type="entry name" value="Phosphoglycolate phosphatase"/>
    <property type="match status" value="1"/>
</dbReference>
<comment type="similarity">
    <text evidence="4 10">Belongs to the HAD-like hydrolase superfamily. CbbY/CbbZ/Gph/YieH family.</text>
</comment>
<evidence type="ECO:0000313" key="11">
    <source>
        <dbReference type="EMBL" id="CAA9395646.1"/>
    </source>
</evidence>
<dbReference type="NCBIfam" id="TIGR01549">
    <property type="entry name" value="HAD-SF-IA-v1"/>
    <property type="match status" value="1"/>
</dbReference>
<dbReference type="Gene3D" id="3.40.50.1000">
    <property type="entry name" value="HAD superfamily/HAD-like"/>
    <property type="match status" value="1"/>
</dbReference>
<dbReference type="EC" id="3.1.3.18" evidence="5 10"/>
<evidence type="ECO:0000256" key="4">
    <source>
        <dbReference type="ARBA" id="ARBA00006171"/>
    </source>
</evidence>
<dbReference type="InterPro" id="IPR023214">
    <property type="entry name" value="HAD_sf"/>
</dbReference>
<evidence type="ECO:0000256" key="5">
    <source>
        <dbReference type="ARBA" id="ARBA00013078"/>
    </source>
</evidence>
<keyword evidence="9 10" id="KW-0119">Carbohydrate metabolism</keyword>
<dbReference type="GO" id="GO:0046872">
    <property type="term" value="F:metal ion binding"/>
    <property type="evidence" value="ECO:0007669"/>
    <property type="project" value="UniProtKB-KW"/>
</dbReference>
<dbReference type="PRINTS" id="PR00413">
    <property type="entry name" value="HADHALOGNASE"/>
</dbReference>
<feature type="binding site" evidence="10">
    <location>
        <position position="174"/>
    </location>
    <ligand>
        <name>Mg(2+)</name>
        <dbReference type="ChEBI" id="CHEBI:18420"/>
    </ligand>
</feature>
<gene>
    <name evidence="11" type="ORF">AVDCRST_MAG15-710</name>
</gene>
<dbReference type="NCBIfam" id="TIGR01449">
    <property type="entry name" value="PGP_bact"/>
    <property type="match status" value="1"/>
</dbReference>
<dbReference type="GO" id="GO:0006281">
    <property type="term" value="P:DNA repair"/>
    <property type="evidence" value="ECO:0007669"/>
    <property type="project" value="TreeGrafter"/>
</dbReference>
<dbReference type="InterPro" id="IPR041492">
    <property type="entry name" value="HAD_2"/>
</dbReference>
<evidence type="ECO:0000256" key="3">
    <source>
        <dbReference type="ARBA" id="ARBA00004818"/>
    </source>
</evidence>
<comment type="cofactor">
    <cofactor evidence="2 10">
        <name>Mg(2+)</name>
        <dbReference type="ChEBI" id="CHEBI:18420"/>
    </cofactor>
</comment>
<dbReference type="SFLD" id="SFLDG01129">
    <property type="entry name" value="C1.5:_HAD__Beta-PGM__Phosphata"/>
    <property type="match status" value="1"/>
</dbReference>
<dbReference type="InterPro" id="IPR050155">
    <property type="entry name" value="HAD-like_hydrolase_sf"/>
</dbReference>
<dbReference type="InterPro" id="IPR036412">
    <property type="entry name" value="HAD-like_sf"/>
</dbReference>
<accession>A0A6J4NQZ3</accession>
<dbReference type="Gene3D" id="1.10.150.240">
    <property type="entry name" value="Putative phosphatase, domain 2"/>
    <property type="match status" value="1"/>
</dbReference>
<dbReference type="GO" id="GO:0005975">
    <property type="term" value="P:carbohydrate metabolic process"/>
    <property type="evidence" value="ECO:0007669"/>
    <property type="project" value="InterPro"/>
</dbReference>
<dbReference type="PANTHER" id="PTHR43434">
    <property type="entry name" value="PHOSPHOGLYCOLATE PHOSPHATASE"/>
    <property type="match status" value="1"/>
</dbReference>
<comment type="pathway">
    <text evidence="3 10">Organic acid metabolism; glycolate biosynthesis; glycolate from 2-phosphoglycolate: step 1/1.</text>
</comment>
<evidence type="ECO:0000256" key="6">
    <source>
        <dbReference type="ARBA" id="ARBA00022723"/>
    </source>
</evidence>
<dbReference type="UniPathway" id="UPA00865">
    <property type="reaction ID" value="UER00834"/>
</dbReference>
<sequence length="232" mass="24318">MPDDVRGTVIFDLDGTLVDSAPDLADALDTVLVEQGLAPVGLAGTRALIGHGIAALVRGALIQRGCNPGEAEFSAVLERFLHLYGGQLSAKTQAYPGVGQALSALRHAGWRLVVCTNKREDFSRRILEDLGLLPEFDVIAGPDTFGVAKPDPAHLTRTLPQASPGPHLAIVVGDSAVDVAAARAAGLPVIAVAWGYARRPAFELGADEVVDNFEQVPATVEKLARAYQPTGT</sequence>
<dbReference type="AlphaFoldDB" id="A0A6J4NQZ3"/>
<feature type="binding site" evidence="10">
    <location>
        <position position="12"/>
    </location>
    <ligand>
        <name>Mg(2+)</name>
        <dbReference type="ChEBI" id="CHEBI:18420"/>
    </ligand>
</feature>
<dbReference type="GO" id="GO:0046295">
    <property type="term" value="P:glycolate biosynthetic process"/>
    <property type="evidence" value="ECO:0007669"/>
    <property type="project" value="UniProtKB-UniRule"/>
</dbReference>
<reference evidence="11" key="1">
    <citation type="submission" date="2020-02" db="EMBL/GenBank/DDBJ databases">
        <authorList>
            <person name="Meier V. D."/>
        </authorList>
    </citation>
    <scope>NUCLEOTIDE SEQUENCE</scope>
    <source>
        <strain evidence="11">AVDCRST_MAG15</strain>
    </source>
</reference>